<keyword evidence="7" id="KW-1185">Reference proteome</keyword>
<accession>A0A235EGD3</accession>
<evidence type="ECO:0000313" key="6">
    <source>
        <dbReference type="EMBL" id="OYD47833.1"/>
    </source>
</evidence>
<evidence type="ECO:0000256" key="5">
    <source>
        <dbReference type="SAM" id="Phobius"/>
    </source>
</evidence>
<comment type="subcellular location">
    <subcellularLocation>
        <location evidence="1">Membrane</location>
        <topology evidence="1">Multi-pass membrane protein</topology>
    </subcellularLocation>
</comment>
<evidence type="ECO:0000256" key="2">
    <source>
        <dbReference type="ARBA" id="ARBA00022692"/>
    </source>
</evidence>
<dbReference type="Gene3D" id="1.20.1280.290">
    <property type="match status" value="1"/>
</dbReference>
<gene>
    <name evidence="6" type="ORF">CBY09_22700</name>
</gene>
<comment type="caution">
    <text evidence="6">The sequence shown here is derived from an EMBL/GenBank/DDBJ whole genome shotgun (WGS) entry which is preliminary data.</text>
</comment>
<dbReference type="InterPro" id="IPR006603">
    <property type="entry name" value="PQ-loop_rpt"/>
</dbReference>
<feature type="transmembrane region" description="Helical" evidence="5">
    <location>
        <begin position="59"/>
        <end position="79"/>
    </location>
</feature>
<sequence length="89" mass="9391">MQLPELIGYLAATLTTCSFVPQALQTFRTRDVSGISLGMYSVFTAGVALWLVYGLALAAWPIVVANAITLALAGTILVMKVRYGVRGAG</sequence>
<dbReference type="AlphaFoldDB" id="A0A235EGD3"/>
<dbReference type="EMBL" id="NOIG01000015">
    <property type="protein sequence ID" value="OYD47833.1"/>
    <property type="molecule type" value="Genomic_DNA"/>
</dbReference>
<evidence type="ECO:0000313" key="7">
    <source>
        <dbReference type="Proteomes" id="UP000215441"/>
    </source>
</evidence>
<dbReference type="Pfam" id="PF04193">
    <property type="entry name" value="PQ-loop"/>
    <property type="match status" value="1"/>
</dbReference>
<evidence type="ECO:0000256" key="3">
    <source>
        <dbReference type="ARBA" id="ARBA00022989"/>
    </source>
</evidence>
<evidence type="ECO:0000256" key="4">
    <source>
        <dbReference type="ARBA" id="ARBA00023136"/>
    </source>
</evidence>
<dbReference type="InterPro" id="IPR047662">
    <property type="entry name" value="SemiSWEET"/>
</dbReference>
<name>A0A235EGD3_9BURK</name>
<reference evidence="6 7" key="1">
    <citation type="submission" date="2017-07" db="EMBL/GenBank/DDBJ databases">
        <title>Acidovorax KNDSW TSA 6 genome sequence and assembly.</title>
        <authorList>
            <person name="Mayilraj S."/>
        </authorList>
    </citation>
    <scope>NUCLEOTIDE SEQUENCE [LARGE SCALE GENOMIC DNA]</scope>
    <source>
        <strain evidence="6 7">KNDSW-TSA6</strain>
    </source>
</reference>
<evidence type="ECO:0000256" key="1">
    <source>
        <dbReference type="ARBA" id="ARBA00004141"/>
    </source>
</evidence>
<dbReference type="Proteomes" id="UP000215441">
    <property type="component" value="Unassembled WGS sequence"/>
</dbReference>
<dbReference type="GO" id="GO:0016020">
    <property type="term" value="C:membrane"/>
    <property type="evidence" value="ECO:0007669"/>
    <property type="project" value="UniProtKB-SubCell"/>
</dbReference>
<dbReference type="GO" id="GO:0051119">
    <property type="term" value="F:sugar transmembrane transporter activity"/>
    <property type="evidence" value="ECO:0007669"/>
    <property type="project" value="InterPro"/>
</dbReference>
<dbReference type="OrthoDB" id="122062at2"/>
<protein>
    <recommendedName>
        <fullName evidence="8">Glutathione synthetase</fullName>
    </recommendedName>
</protein>
<keyword evidence="3 5" id="KW-1133">Transmembrane helix</keyword>
<keyword evidence="4 5" id="KW-0472">Membrane</keyword>
<organism evidence="6 7">
    <name type="scientific">Acidovorax kalamii</name>
    <dbReference type="NCBI Taxonomy" id="2004485"/>
    <lineage>
        <taxon>Bacteria</taxon>
        <taxon>Pseudomonadati</taxon>
        <taxon>Pseudomonadota</taxon>
        <taxon>Betaproteobacteria</taxon>
        <taxon>Burkholderiales</taxon>
        <taxon>Comamonadaceae</taxon>
        <taxon>Acidovorax</taxon>
    </lineage>
</organism>
<proteinExistence type="predicted"/>
<evidence type="ECO:0008006" key="8">
    <source>
        <dbReference type="Google" id="ProtNLM"/>
    </source>
</evidence>
<feature type="transmembrane region" description="Helical" evidence="5">
    <location>
        <begin position="36"/>
        <end position="53"/>
    </location>
</feature>
<dbReference type="NCBIfam" id="NF037968">
    <property type="entry name" value="SemiSWEET_2"/>
    <property type="match status" value="1"/>
</dbReference>
<dbReference type="RefSeq" id="WP_094291840.1">
    <property type="nucleotide sequence ID" value="NZ_NOIG01000015.1"/>
</dbReference>
<keyword evidence="2 5" id="KW-0812">Transmembrane</keyword>